<name>A0A5J4UF75_9EUKA</name>
<organism evidence="1 2">
    <name type="scientific">Streblomastix strix</name>
    <dbReference type="NCBI Taxonomy" id="222440"/>
    <lineage>
        <taxon>Eukaryota</taxon>
        <taxon>Metamonada</taxon>
        <taxon>Preaxostyla</taxon>
        <taxon>Oxymonadida</taxon>
        <taxon>Streblomastigidae</taxon>
        <taxon>Streblomastix</taxon>
    </lineage>
</organism>
<sequence length="217" mass="24781">VSRVINQEVQTNQWDQIIKIPHSILGELEWWRSKISENKPYSQSLQGAAAILTTVASYDGYGGIIQIDGMKKMISTGGNWQNQEQRQIKEEITRFKVKNVLIQTDNSTTAYSLNRRRASKSLSQITETVLRTAEEQNFKIKTTHIPGKMNSEADALSGLARSGDYCIKQQILNLTLEEWKIKPTIDAFANRWNMKVKRFFSINKDLCTDGRDALIQN</sequence>
<accession>A0A5J4UF75</accession>
<gene>
    <name evidence="1" type="ORF">EZS28_035398</name>
</gene>
<proteinExistence type="predicted"/>
<reference evidence="1 2" key="1">
    <citation type="submission" date="2019-03" db="EMBL/GenBank/DDBJ databases">
        <title>Single cell metagenomics reveals metabolic interactions within the superorganism composed of flagellate Streblomastix strix and complex community of Bacteroidetes bacteria on its surface.</title>
        <authorList>
            <person name="Treitli S.C."/>
            <person name="Kolisko M."/>
            <person name="Husnik F."/>
            <person name="Keeling P."/>
            <person name="Hampl V."/>
        </authorList>
    </citation>
    <scope>NUCLEOTIDE SEQUENCE [LARGE SCALE GENOMIC DNA]</scope>
    <source>
        <strain evidence="1">ST1C</strain>
    </source>
</reference>
<dbReference type="AlphaFoldDB" id="A0A5J4UF75"/>
<dbReference type="PANTHER" id="PTHR33050:SF7">
    <property type="entry name" value="RIBONUCLEASE H"/>
    <property type="match status" value="1"/>
</dbReference>
<dbReference type="InterPro" id="IPR052055">
    <property type="entry name" value="Hepadnavirus_pol/RT"/>
</dbReference>
<dbReference type="EMBL" id="SNRW01016723">
    <property type="protein sequence ID" value="KAA6369077.1"/>
    <property type="molecule type" value="Genomic_DNA"/>
</dbReference>
<evidence type="ECO:0000313" key="2">
    <source>
        <dbReference type="Proteomes" id="UP000324800"/>
    </source>
</evidence>
<protein>
    <recommendedName>
        <fullName evidence="3">RNase H type-1 domain-containing protein</fullName>
    </recommendedName>
</protein>
<comment type="caution">
    <text evidence="1">The sequence shown here is derived from an EMBL/GenBank/DDBJ whole genome shotgun (WGS) entry which is preliminary data.</text>
</comment>
<dbReference type="Proteomes" id="UP000324800">
    <property type="component" value="Unassembled WGS sequence"/>
</dbReference>
<evidence type="ECO:0008006" key="3">
    <source>
        <dbReference type="Google" id="ProtNLM"/>
    </source>
</evidence>
<feature type="non-terminal residue" evidence="1">
    <location>
        <position position="1"/>
    </location>
</feature>
<evidence type="ECO:0000313" key="1">
    <source>
        <dbReference type="EMBL" id="KAA6369077.1"/>
    </source>
</evidence>
<dbReference type="PANTHER" id="PTHR33050">
    <property type="entry name" value="REVERSE TRANSCRIPTASE DOMAIN-CONTAINING PROTEIN"/>
    <property type="match status" value="1"/>
</dbReference>